<keyword evidence="3" id="KW-1185">Reference proteome</keyword>
<reference evidence="2 3" key="1">
    <citation type="submission" date="2016-10" db="EMBL/GenBank/DDBJ databases">
        <authorList>
            <person name="de Groot N.N."/>
        </authorList>
    </citation>
    <scope>NUCLEOTIDE SEQUENCE [LARGE SCALE GENOMIC DNA]</scope>
    <source>
        <strain evidence="2 3">CGMCC 4.2026</strain>
    </source>
</reference>
<dbReference type="InterPro" id="IPR001387">
    <property type="entry name" value="Cro/C1-type_HTH"/>
</dbReference>
<organism evidence="2 3">
    <name type="scientific">Actinacidiphila rubida</name>
    <dbReference type="NCBI Taxonomy" id="310780"/>
    <lineage>
        <taxon>Bacteria</taxon>
        <taxon>Bacillati</taxon>
        <taxon>Actinomycetota</taxon>
        <taxon>Actinomycetes</taxon>
        <taxon>Kitasatosporales</taxon>
        <taxon>Streptomycetaceae</taxon>
        <taxon>Actinacidiphila</taxon>
    </lineage>
</organism>
<dbReference type="RefSeq" id="WP_075017040.1">
    <property type="nucleotide sequence ID" value="NZ_FODD01000015.1"/>
</dbReference>
<feature type="domain" description="HTH cro/C1-type" evidence="1">
    <location>
        <begin position="11"/>
        <end position="65"/>
    </location>
</feature>
<dbReference type="Proteomes" id="UP000181951">
    <property type="component" value="Unassembled WGS sequence"/>
</dbReference>
<dbReference type="STRING" id="310780.SAMN05216267_101595"/>
<sequence length="73" mass="8098">MPTLQFSRAAMKQAQVSRGVSRKELAARLGRSVSLVNHWLYGVKSPDLISIGRLADALGVEYTELIERVEVTK</sequence>
<protein>
    <submittedName>
        <fullName evidence="2">Helix-turn-helix</fullName>
    </submittedName>
</protein>
<evidence type="ECO:0000259" key="1">
    <source>
        <dbReference type="PROSITE" id="PS50943"/>
    </source>
</evidence>
<gene>
    <name evidence="2" type="ORF">SAMN05216267_101595</name>
</gene>
<accession>A0A1H8L8J8</accession>
<dbReference type="GO" id="GO:0003677">
    <property type="term" value="F:DNA binding"/>
    <property type="evidence" value="ECO:0007669"/>
    <property type="project" value="InterPro"/>
</dbReference>
<dbReference type="SMART" id="SM00530">
    <property type="entry name" value="HTH_XRE"/>
    <property type="match status" value="1"/>
</dbReference>
<dbReference type="Pfam" id="PF01381">
    <property type="entry name" value="HTH_3"/>
    <property type="match status" value="1"/>
</dbReference>
<evidence type="ECO:0000313" key="2">
    <source>
        <dbReference type="EMBL" id="SEO01399.1"/>
    </source>
</evidence>
<dbReference type="CDD" id="cd00093">
    <property type="entry name" value="HTH_XRE"/>
    <property type="match status" value="1"/>
</dbReference>
<dbReference type="EMBL" id="FODD01000015">
    <property type="protein sequence ID" value="SEO01399.1"/>
    <property type="molecule type" value="Genomic_DNA"/>
</dbReference>
<dbReference type="Gene3D" id="1.10.260.40">
    <property type="entry name" value="lambda repressor-like DNA-binding domains"/>
    <property type="match status" value="1"/>
</dbReference>
<name>A0A1H8L8J8_9ACTN</name>
<proteinExistence type="predicted"/>
<dbReference type="InterPro" id="IPR010982">
    <property type="entry name" value="Lambda_DNA-bd_dom_sf"/>
</dbReference>
<dbReference type="PROSITE" id="PS50943">
    <property type="entry name" value="HTH_CROC1"/>
    <property type="match status" value="1"/>
</dbReference>
<dbReference type="SUPFAM" id="SSF47413">
    <property type="entry name" value="lambda repressor-like DNA-binding domains"/>
    <property type="match status" value="1"/>
</dbReference>
<evidence type="ECO:0000313" key="3">
    <source>
        <dbReference type="Proteomes" id="UP000181951"/>
    </source>
</evidence>
<dbReference type="AlphaFoldDB" id="A0A1H8L8J8"/>